<evidence type="ECO:0000256" key="2">
    <source>
        <dbReference type="HAMAP-Rule" id="MF_00994"/>
    </source>
</evidence>
<keyword evidence="2" id="KW-0997">Cell inner membrane</keyword>
<keyword evidence="1 2" id="KW-0479">Metal-binding</keyword>
<feature type="topological domain" description="Cytoplasmic" evidence="2">
    <location>
        <begin position="21"/>
        <end position="386"/>
    </location>
</feature>
<keyword evidence="2" id="KW-1133">Transmembrane helix</keyword>
<evidence type="ECO:0000313" key="5">
    <source>
        <dbReference type="Proteomes" id="UP000184268"/>
    </source>
</evidence>
<dbReference type="NCBIfam" id="NF008756">
    <property type="entry name" value="PRK11788.1-4"/>
    <property type="match status" value="1"/>
</dbReference>
<keyword evidence="5" id="KW-1185">Reference proteome</keyword>
<proteinExistence type="inferred from homology"/>
<protein>
    <recommendedName>
        <fullName evidence="2">Lipopolysaccharide assembly protein B</fullName>
    </recommendedName>
</protein>
<gene>
    <name evidence="2" type="primary">lapB</name>
    <name evidence="4" type="ORF">SAMN02745129_0963</name>
</gene>
<dbReference type="GO" id="GO:0046890">
    <property type="term" value="P:regulation of lipid biosynthetic process"/>
    <property type="evidence" value="ECO:0007669"/>
    <property type="project" value="UniProtKB-UniRule"/>
</dbReference>
<dbReference type="InterPro" id="IPR011990">
    <property type="entry name" value="TPR-like_helical_dom_sf"/>
</dbReference>
<name>A0A1M5NAS7_9GAMM</name>
<dbReference type="OrthoDB" id="507476at2"/>
<dbReference type="NCBIfam" id="NF008753">
    <property type="entry name" value="PRK11788.1-1"/>
    <property type="match status" value="1"/>
</dbReference>
<comment type="subcellular location">
    <subcellularLocation>
        <location evidence="2">Cell inner membrane</location>
        <topology evidence="2">Single-pass membrane protein</topology>
        <orientation evidence="2">Cytoplasmic side</orientation>
    </subcellularLocation>
</comment>
<evidence type="ECO:0000313" key="4">
    <source>
        <dbReference type="EMBL" id="SHG86598.1"/>
    </source>
</evidence>
<dbReference type="GO" id="GO:0008653">
    <property type="term" value="P:lipopolysaccharide metabolic process"/>
    <property type="evidence" value="ECO:0007669"/>
    <property type="project" value="InterPro"/>
</dbReference>
<keyword evidence="2" id="KW-0408">Iron</keyword>
<dbReference type="RefSeq" id="WP_067654524.1">
    <property type="nucleotide sequence ID" value="NZ_FQXG01000001.1"/>
</dbReference>
<feature type="binding site" evidence="2">
    <location>
        <position position="368"/>
    </location>
    <ligand>
        <name>Fe cation</name>
        <dbReference type="ChEBI" id="CHEBI:24875"/>
    </ligand>
</feature>
<dbReference type="STRING" id="299255.SAMN02745129_0963"/>
<reference evidence="4 5" key="1">
    <citation type="submission" date="2016-11" db="EMBL/GenBank/DDBJ databases">
        <authorList>
            <person name="Jaros S."/>
            <person name="Januszkiewicz K."/>
            <person name="Wedrychowicz H."/>
        </authorList>
    </citation>
    <scope>NUCLEOTIDE SEQUENCE [LARGE SCALE GENOMIC DNA]</scope>
    <source>
        <strain evidence="4 5">DSM 16917</strain>
    </source>
</reference>
<dbReference type="AlphaFoldDB" id="A0A1M5NAS7"/>
<dbReference type="InterPro" id="IPR030865">
    <property type="entry name" value="LapB"/>
</dbReference>
<evidence type="ECO:0000256" key="1">
    <source>
        <dbReference type="ARBA" id="ARBA00022723"/>
    </source>
</evidence>
<sequence>MLELLFLLLPIAAAYGWYMGRRSMRVNQQRSQQNLSRNYVEGLNFLLSDQPDKAVDRFIELLQVDSDTFDTHLSLGNLFRKRGEVDRSIRLHQNLIARPYLEPEQKDLAMMELAKDFLAAGLYDRAEEILLQLVKEPDHSQESEQLLLSIYQANREWWKAIRLVKKFRRADRQSMMPQVAHFYCQLAEQEADPQQQRKLWFKALKVDSGCGRANIALFRQSLDQGEDSEGMAAVERLVKHSPEWLCETLPDALIPFERQQRLEQYEQLLEQVMNRLPATSAVLALAELVVQKQGREAAQQLILSQLKRHPTLRGFHRLMGLHTDALGAEPARDSLMLLSDLVEKQIRLRPKYRCLQCGFPGHSLHWQCPSCKSWGQIQRIRGLDGE</sequence>
<dbReference type="SUPFAM" id="SSF48452">
    <property type="entry name" value="TPR-like"/>
    <property type="match status" value="1"/>
</dbReference>
<keyword evidence="2" id="KW-0472">Membrane</keyword>
<keyword evidence="2" id="KW-0812">Transmembrane</keyword>
<dbReference type="Proteomes" id="UP000184268">
    <property type="component" value="Unassembled WGS sequence"/>
</dbReference>
<dbReference type="GO" id="GO:0009898">
    <property type="term" value="C:cytoplasmic side of plasma membrane"/>
    <property type="evidence" value="ECO:0007669"/>
    <property type="project" value="UniProtKB-UniRule"/>
</dbReference>
<dbReference type="EMBL" id="FQXG01000001">
    <property type="protein sequence ID" value="SHG86598.1"/>
    <property type="molecule type" value="Genomic_DNA"/>
</dbReference>
<dbReference type="Pfam" id="PF18073">
    <property type="entry name" value="Zn_ribbon_LapB"/>
    <property type="match status" value="1"/>
</dbReference>
<keyword evidence="2" id="KW-0677">Repeat</keyword>
<organism evidence="4 5">
    <name type="scientific">Ferrimonas marina</name>
    <dbReference type="NCBI Taxonomy" id="299255"/>
    <lineage>
        <taxon>Bacteria</taxon>
        <taxon>Pseudomonadati</taxon>
        <taxon>Pseudomonadota</taxon>
        <taxon>Gammaproteobacteria</taxon>
        <taxon>Alteromonadales</taxon>
        <taxon>Ferrimonadaceae</taxon>
        <taxon>Ferrimonas</taxon>
    </lineage>
</organism>
<feature type="domain" description="LapB rubredoxin metal binding" evidence="3">
    <location>
        <begin position="352"/>
        <end position="378"/>
    </location>
</feature>
<feature type="binding site" evidence="2">
    <location>
        <position position="371"/>
    </location>
    <ligand>
        <name>Fe cation</name>
        <dbReference type="ChEBI" id="CHEBI:24875"/>
    </ligand>
</feature>
<dbReference type="Gene3D" id="1.25.40.10">
    <property type="entry name" value="Tetratricopeptide repeat domain"/>
    <property type="match status" value="1"/>
</dbReference>
<dbReference type="HAMAP" id="MF_00994">
    <property type="entry name" value="LPS_assembly_LapB"/>
    <property type="match status" value="1"/>
</dbReference>
<accession>A0A1M5NAS7</accession>
<evidence type="ECO:0000259" key="3">
    <source>
        <dbReference type="Pfam" id="PF18073"/>
    </source>
</evidence>
<feature type="binding site" evidence="2">
    <location>
        <position position="354"/>
    </location>
    <ligand>
        <name>Fe cation</name>
        <dbReference type="ChEBI" id="CHEBI:24875"/>
    </ligand>
</feature>
<keyword evidence="2" id="KW-1003">Cell membrane</keyword>
<feature type="binding site" evidence="2">
    <location>
        <position position="357"/>
    </location>
    <ligand>
        <name>Fe cation</name>
        <dbReference type="ChEBI" id="CHEBI:24875"/>
    </ligand>
</feature>
<comment type="similarity">
    <text evidence="2">Belongs to the LapB family.</text>
</comment>
<dbReference type="InterPro" id="IPR041166">
    <property type="entry name" value="Rubredoxin_2"/>
</dbReference>
<dbReference type="NCBIfam" id="NF008757">
    <property type="entry name" value="PRK11788.1-5"/>
    <property type="match status" value="1"/>
</dbReference>
<comment type="function">
    <text evidence="2">Modulates cellular lipopolysaccharide (LPS) levels by regulating LpxC, which is involved in lipid A biosynthesis. May act by modulating the proteolytic activity of FtsH towards LpxC. May also coordinate assembly of proteins involved in LPS synthesis at the plasma membrane.</text>
</comment>
<dbReference type="GO" id="GO:0005506">
    <property type="term" value="F:iron ion binding"/>
    <property type="evidence" value="ECO:0007669"/>
    <property type="project" value="UniProtKB-UniRule"/>
</dbReference>
<keyword evidence="2" id="KW-0802">TPR repeat</keyword>